<reference evidence="2 3" key="1">
    <citation type="submission" date="2018-02" db="EMBL/GenBank/DDBJ databases">
        <title>The genomes of Aspergillus section Nigri reveals drivers in fungal speciation.</title>
        <authorList>
            <consortium name="DOE Joint Genome Institute"/>
            <person name="Vesth T.C."/>
            <person name="Nybo J."/>
            <person name="Theobald S."/>
            <person name="Brandl J."/>
            <person name="Frisvad J.C."/>
            <person name="Nielsen K.F."/>
            <person name="Lyhne E.K."/>
            <person name="Kogle M.E."/>
            <person name="Kuo A."/>
            <person name="Riley R."/>
            <person name="Clum A."/>
            <person name="Nolan M."/>
            <person name="Lipzen A."/>
            <person name="Salamov A."/>
            <person name="Henrissat B."/>
            <person name="Wiebenga A."/>
            <person name="De vries R.P."/>
            <person name="Grigoriev I.V."/>
            <person name="Mortensen U.H."/>
            <person name="Andersen M.R."/>
            <person name="Baker S.E."/>
        </authorList>
    </citation>
    <scope>NUCLEOTIDE SEQUENCE [LARGE SCALE GENOMIC DNA]</scope>
    <source>
        <strain evidence="2 3">CBS 707.79</strain>
    </source>
</reference>
<keyword evidence="3" id="KW-1185">Reference proteome</keyword>
<protein>
    <recommendedName>
        <fullName evidence="4">Secreted protein</fullName>
    </recommendedName>
</protein>
<feature type="signal peptide" evidence="1">
    <location>
        <begin position="1"/>
        <end position="16"/>
    </location>
</feature>
<evidence type="ECO:0008006" key="4">
    <source>
        <dbReference type="Google" id="ProtNLM"/>
    </source>
</evidence>
<proteinExistence type="predicted"/>
<sequence>MLPILWVLLGLGIIDHNQRPLTGEGSLVVCGVEYTSQNVVFWFILRDTCEALISSMVNVEQNAILVPNIPSRPWQ</sequence>
<accession>A0A319DFC2</accession>
<name>A0A319DFC2_9EURO</name>
<dbReference type="EMBL" id="KZ825844">
    <property type="protein sequence ID" value="PYH96031.1"/>
    <property type="molecule type" value="Genomic_DNA"/>
</dbReference>
<feature type="chain" id="PRO_5016331624" description="Secreted protein" evidence="1">
    <location>
        <begin position="17"/>
        <end position="75"/>
    </location>
</feature>
<evidence type="ECO:0000313" key="3">
    <source>
        <dbReference type="Proteomes" id="UP000247810"/>
    </source>
</evidence>
<organism evidence="2 3">
    <name type="scientific">Aspergillus ellipticus CBS 707.79</name>
    <dbReference type="NCBI Taxonomy" id="1448320"/>
    <lineage>
        <taxon>Eukaryota</taxon>
        <taxon>Fungi</taxon>
        <taxon>Dikarya</taxon>
        <taxon>Ascomycota</taxon>
        <taxon>Pezizomycotina</taxon>
        <taxon>Eurotiomycetes</taxon>
        <taxon>Eurotiomycetidae</taxon>
        <taxon>Eurotiales</taxon>
        <taxon>Aspergillaceae</taxon>
        <taxon>Aspergillus</taxon>
        <taxon>Aspergillus subgen. Circumdati</taxon>
    </lineage>
</organism>
<dbReference type="AlphaFoldDB" id="A0A319DFC2"/>
<gene>
    <name evidence="2" type="ORF">BO71DRAFT_190266</name>
</gene>
<dbReference type="VEuPathDB" id="FungiDB:BO71DRAFT_190266"/>
<keyword evidence="1" id="KW-0732">Signal</keyword>
<evidence type="ECO:0000313" key="2">
    <source>
        <dbReference type="EMBL" id="PYH96031.1"/>
    </source>
</evidence>
<dbReference type="Proteomes" id="UP000247810">
    <property type="component" value="Unassembled WGS sequence"/>
</dbReference>
<evidence type="ECO:0000256" key="1">
    <source>
        <dbReference type="SAM" id="SignalP"/>
    </source>
</evidence>